<dbReference type="SMART" id="SM00490">
    <property type="entry name" value="HELICc"/>
    <property type="match status" value="1"/>
</dbReference>
<keyword evidence="1 7" id="KW-0547">Nucleotide-binding</keyword>
<feature type="compositionally biased region" description="Basic and acidic residues" evidence="8">
    <location>
        <begin position="825"/>
        <end position="836"/>
    </location>
</feature>
<dbReference type="Proteomes" id="UP001165160">
    <property type="component" value="Unassembled WGS sequence"/>
</dbReference>
<dbReference type="Pfam" id="PF00270">
    <property type="entry name" value="DEAD"/>
    <property type="match status" value="1"/>
</dbReference>
<comment type="function">
    <text evidence="7">RNA helicase.</text>
</comment>
<sequence>MDDIMNQIGSYADSSIGLHIVTSSSASESVVEVKNSNVLKSPSKPKNKYEKRRMKAKAAKGATKGAAKGATKGNTNDRNNDRNNDGRRKEVKEVSIVKPIVKRYDPTEEEVEEVEEKKKEMKETKVRAPAKSQSQSQKEDEDDLVKSMETEQTTSDTTSDNTSDTTSDTKQITKEITERSTASSSVVGSSKSSLSYYETYHMTPSELDTTYASSPTKISAPSTHIFSSSSFESLGLHPSLVKSLNKLGCTNPTSVQIGACKKLLSRSSTNLFIQSETGSVKTESFGEGLKGKLEWLVLDEADRLLDMGLGKQVEEIVQRLRRNEGGGGGRWGNVLVSATVEESMRGLAEQVLGGKIKKKWEWVRAENNGLDDVDKISRGKDVAQSGEVDIDSALEKFISDDFSGGDIVAVKKGFDASTPHQLSQSYIICHAKLRLPALCAFLASHKSEKIVVFMSTCDGVDFHRDLFLASRSIVGGKGSSLLGPTPILRMHGNVPHSERAITMSKFSSSSSCVLLATDVAARGLNLPGANWIVQYDPPSETADYIHRAGRAARAGRAGNALLFLLPSESKYLDVLKVKGLKGMGMMGLEKVLEEGAKACREVTREGLKKASGGSRNDGEAFATSIQIRLEGVIVTDDEEKKREANRVKKEARAAAEAAEKEKGDEGGGGGKGSKKAWKGAEAEAQKVLNTGLLAKGRKAYQAFIRAYSAKEKAVRHIFSSRSLHVGHIARSFALKESPKELKEASSKQMAMEDGGKKKKKGGGMLSFEENEEKLAEKEKNLKRKGLGGGEEMGEDGRKVKKKRTAHGSFTPKMVEFINTKHKPEKPKEKVKEVTVGDNRKKMIAKANDLMGLNAM</sequence>
<reference evidence="12" key="1">
    <citation type="journal article" date="2023" name="Commun. Biol.">
        <title>Genome analysis of Parmales, the sister group of diatoms, reveals the evolutionary specialization of diatoms from phago-mixotrophs to photoautotrophs.</title>
        <authorList>
            <person name="Ban H."/>
            <person name="Sato S."/>
            <person name="Yoshikawa S."/>
            <person name="Yamada K."/>
            <person name="Nakamura Y."/>
            <person name="Ichinomiya M."/>
            <person name="Sato N."/>
            <person name="Blanc-Mathieu R."/>
            <person name="Endo H."/>
            <person name="Kuwata A."/>
            <person name="Ogata H."/>
        </authorList>
    </citation>
    <scope>NUCLEOTIDE SEQUENCE [LARGE SCALE GENOMIC DNA]</scope>
    <source>
        <strain evidence="12">NIES 3699</strain>
    </source>
</reference>
<keyword evidence="3 7" id="KW-0347">Helicase</keyword>
<dbReference type="PROSITE" id="PS51194">
    <property type="entry name" value="HELICASE_CTER"/>
    <property type="match status" value="1"/>
</dbReference>
<dbReference type="PANTHER" id="PTHR24031">
    <property type="entry name" value="RNA HELICASE"/>
    <property type="match status" value="1"/>
</dbReference>
<dbReference type="CDD" id="cd18787">
    <property type="entry name" value="SF2_C_DEAD"/>
    <property type="match status" value="1"/>
</dbReference>
<comment type="catalytic activity">
    <reaction evidence="7">
        <text>ATP + H2O = ADP + phosphate + H(+)</text>
        <dbReference type="Rhea" id="RHEA:13065"/>
        <dbReference type="ChEBI" id="CHEBI:15377"/>
        <dbReference type="ChEBI" id="CHEBI:15378"/>
        <dbReference type="ChEBI" id="CHEBI:30616"/>
        <dbReference type="ChEBI" id="CHEBI:43474"/>
        <dbReference type="ChEBI" id="CHEBI:456216"/>
        <dbReference type="EC" id="3.6.4.13"/>
    </reaction>
</comment>
<feature type="compositionally biased region" description="Low complexity" evidence="8">
    <location>
        <begin position="24"/>
        <end position="41"/>
    </location>
</feature>
<feature type="region of interest" description="Disordered" evidence="8">
    <location>
        <begin position="24"/>
        <end position="188"/>
    </location>
</feature>
<evidence type="ECO:0000259" key="10">
    <source>
        <dbReference type="PROSITE" id="PS51195"/>
    </source>
</evidence>
<dbReference type="InterPro" id="IPR014014">
    <property type="entry name" value="RNA_helicase_DEAD_Q_motif"/>
</dbReference>
<dbReference type="SMART" id="SM01178">
    <property type="entry name" value="DUF4217"/>
    <property type="match status" value="1"/>
</dbReference>
<evidence type="ECO:0000259" key="9">
    <source>
        <dbReference type="PROSITE" id="PS51194"/>
    </source>
</evidence>
<evidence type="ECO:0000256" key="5">
    <source>
        <dbReference type="ARBA" id="ARBA00022884"/>
    </source>
</evidence>
<protein>
    <recommendedName>
        <fullName evidence="7">ATP-dependent RNA helicase</fullName>
        <ecNumber evidence="7">3.6.4.13</ecNumber>
    </recommendedName>
</protein>
<feature type="compositionally biased region" description="Basic residues" evidence="8">
    <location>
        <begin position="43"/>
        <end position="58"/>
    </location>
</feature>
<comment type="similarity">
    <text evidence="7">Belongs to the DEAD box helicase family.</text>
</comment>
<feature type="domain" description="DEAD-box RNA helicase Q" evidence="10">
    <location>
        <begin position="229"/>
        <end position="257"/>
    </location>
</feature>
<dbReference type="InterPro" id="IPR000629">
    <property type="entry name" value="RNA-helicase_DEAD-box_CS"/>
</dbReference>
<gene>
    <name evidence="11" type="ORF">TrVE_jg11662</name>
</gene>
<dbReference type="InterPro" id="IPR025313">
    <property type="entry name" value="SPB4-like_CTE"/>
</dbReference>
<evidence type="ECO:0000313" key="12">
    <source>
        <dbReference type="Proteomes" id="UP001165160"/>
    </source>
</evidence>
<dbReference type="PROSITE" id="PS00039">
    <property type="entry name" value="DEAD_ATP_HELICASE"/>
    <property type="match status" value="1"/>
</dbReference>
<evidence type="ECO:0000313" key="11">
    <source>
        <dbReference type="EMBL" id="GMH48227.1"/>
    </source>
</evidence>
<dbReference type="PROSITE" id="PS51195">
    <property type="entry name" value="Q_MOTIF"/>
    <property type="match status" value="1"/>
</dbReference>
<dbReference type="EC" id="3.6.4.13" evidence="7"/>
<comment type="caution">
    <text evidence="11">The sequence shown here is derived from an EMBL/GenBank/DDBJ whole genome shotgun (WGS) entry which is preliminary data.</text>
</comment>
<dbReference type="Pfam" id="PF00271">
    <property type="entry name" value="Helicase_C"/>
    <property type="match status" value="1"/>
</dbReference>
<dbReference type="InterPro" id="IPR001650">
    <property type="entry name" value="Helicase_C-like"/>
</dbReference>
<dbReference type="AlphaFoldDB" id="A0A9W7DMZ5"/>
<keyword evidence="2 7" id="KW-0378">Hydrolase</keyword>
<feature type="region of interest" description="Disordered" evidence="8">
    <location>
        <begin position="742"/>
        <end position="836"/>
    </location>
</feature>
<dbReference type="Gene3D" id="3.40.50.300">
    <property type="entry name" value="P-loop containing nucleotide triphosphate hydrolases"/>
    <property type="match status" value="3"/>
</dbReference>
<dbReference type="InterPro" id="IPR027417">
    <property type="entry name" value="P-loop_NTPase"/>
</dbReference>
<feature type="compositionally biased region" description="Low complexity" evidence="8">
    <location>
        <begin position="153"/>
        <end position="169"/>
    </location>
</feature>
<feature type="domain" description="Helicase C-terminal" evidence="9">
    <location>
        <begin position="421"/>
        <end position="596"/>
    </location>
</feature>
<dbReference type="SUPFAM" id="SSF52540">
    <property type="entry name" value="P-loop containing nucleoside triphosphate hydrolases"/>
    <property type="match status" value="2"/>
</dbReference>
<keyword evidence="5 7" id="KW-0694">RNA-binding</keyword>
<feature type="short sequence motif" description="Q motif" evidence="6">
    <location>
        <begin position="229"/>
        <end position="257"/>
    </location>
</feature>
<dbReference type="GO" id="GO:0005524">
    <property type="term" value="F:ATP binding"/>
    <property type="evidence" value="ECO:0007669"/>
    <property type="project" value="UniProtKB-UniRule"/>
</dbReference>
<evidence type="ECO:0000256" key="8">
    <source>
        <dbReference type="SAM" id="MobiDB-lite"/>
    </source>
</evidence>
<feature type="compositionally biased region" description="Basic and acidic residues" evidence="8">
    <location>
        <begin position="639"/>
        <end position="665"/>
    </location>
</feature>
<dbReference type="GO" id="GO:0003723">
    <property type="term" value="F:RNA binding"/>
    <property type="evidence" value="ECO:0007669"/>
    <property type="project" value="UniProtKB-UniRule"/>
</dbReference>
<feature type="compositionally biased region" description="Basic and acidic residues" evidence="8">
    <location>
        <begin position="115"/>
        <end position="126"/>
    </location>
</feature>
<evidence type="ECO:0000256" key="3">
    <source>
        <dbReference type="ARBA" id="ARBA00022806"/>
    </source>
</evidence>
<feature type="compositionally biased region" description="Basic and acidic residues" evidence="8">
    <location>
        <begin position="78"/>
        <end position="95"/>
    </location>
</feature>
<evidence type="ECO:0000256" key="2">
    <source>
        <dbReference type="ARBA" id="ARBA00022801"/>
    </source>
</evidence>
<evidence type="ECO:0000256" key="7">
    <source>
        <dbReference type="RuleBase" id="RU365068"/>
    </source>
</evidence>
<keyword evidence="4 7" id="KW-0067">ATP-binding</keyword>
<evidence type="ECO:0000256" key="6">
    <source>
        <dbReference type="PROSITE-ProRule" id="PRU00552"/>
    </source>
</evidence>
<name>A0A9W7DMZ5_9STRA</name>
<accession>A0A9W7DMZ5</accession>
<organism evidence="11 12">
    <name type="scientific">Triparma verrucosa</name>
    <dbReference type="NCBI Taxonomy" id="1606542"/>
    <lineage>
        <taxon>Eukaryota</taxon>
        <taxon>Sar</taxon>
        <taxon>Stramenopiles</taxon>
        <taxon>Ochrophyta</taxon>
        <taxon>Bolidophyceae</taxon>
        <taxon>Parmales</taxon>
        <taxon>Triparmaceae</taxon>
        <taxon>Triparma</taxon>
    </lineage>
</organism>
<keyword evidence="12" id="KW-1185">Reference proteome</keyword>
<evidence type="ECO:0000256" key="1">
    <source>
        <dbReference type="ARBA" id="ARBA00022741"/>
    </source>
</evidence>
<dbReference type="EMBL" id="BRXX01000581">
    <property type="protein sequence ID" value="GMH48227.1"/>
    <property type="molecule type" value="Genomic_DNA"/>
</dbReference>
<evidence type="ECO:0000256" key="4">
    <source>
        <dbReference type="ARBA" id="ARBA00022840"/>
    </source>
</evidence>
<comment type="domain">
    <text evidence="7">The Q motif is unique to and characteristic of the DEAD box family of RNA helicases and controls ATP binding and hydrolysis.</text>
</comment>
<dbReference type="InterPro" id="IPR011545">
    <property type="entry name" value="DEAD/DEAH_box_helicase_dom"/>
</dbReference>
<feature type="compositionally biased region" description="Low complexity" evidence="8">
    <location>
        <begin position="59"/>
        <end position="77"/>
    </location>
</feature>
<feature type="region of interest" description="Disordered" evidence="8">
    <location>
        <begin position="639"/>
        <end position="677"/>
    </location>
</feature>
<dbReference type="GO" id="GO:0016787">
    <property type="term" value="F:hydrolase activity"/>
    <property type="evidence" value="ECO:0007669"/>
    <property type="project" value="UniProtKB-KW"/>
</dbReference>
<dbReference type="Pfam" id="PF13959">
    <property type="entry name" value="CTE_SPB4"/>
    <property type="match status" value="1"/>
</dbReference>
<proteinExistence type="inferred from homology"/>
<dbReference type="GO" id="GO:0003724">
    <property type="term" value="F:RNA helicase activity"/>
    <property type="evidence" value="ECO:0007669"/>
    <property type="project" value="UniProtKB-EC"/>
</dbReference>